<evidence type="ECO:0000256" key="1">
    <source>
        <dbReference type="PROSITE-ProRule" id="PRU00339"/>
    </source>
</evidence>
<keyword evidence="4" id="KW-1185">Reference proteome</keyword>
<dbReference type="InParanoid" id="A0A165C997"/>
<accession>A0A165C997</accession>
<reference evidence="3 4" key="1">
    <citation type="journal article" date="2016" name="Mol. Biol. Evol.">
        <title>Comparative Genomics of Early-Diverging Mushroom-Forming Fungi Provides Insights into the Origins of Lignocellulose Decay Capabilities.</title>
        <authorList>
            <person name="Nagy L.G."/>
            <person name="Riley R."/>
            <person name="Tritt A."/>
            <person name="Adam C."/>
            <person name="Daum C."/>
            <person name="Floudas D."/>
            <person name="Sun H."/>
            <person name="Yadav J.S."/>
            <person name="Pangilinan J."/>
            <person name="Larsson K.H."/>
            <person name="Matsuura K."/>
            <person name="Barry K."/>
            <person name="Labutti K."/>
            <person name="Kuo R."/>
            <person name="Ohm R.A."/>
            <person name="Bhattacharya S.S."/>
            <person name="Shirouzu T."/>
            <person name="Yoshinaga Y."/>
            <person name="Martin F.M."/>
            <person name="Grigoriev I.V."/>
            <person name="Hibbett D.S."/>
        </authorList>
    </citation>
    <scope>NUCLEOTIDE SEQUENCE [LARGE SCALE GENOMIC DNA]</scope>
    <source>
        <strain evidence="3 4">93-53</strain>
    </source>
</reference>
<dbReference type="STRING" id="1314785.A0A165C997"/>
<evidence type="ECO:0000313" key="3">
    <source>
        <dbReference type="EMBL" id="KZT02421.1"/>
    </source>
</evidence>
<dbReference type="SUPFAM" id="SSF48452">
    <property type="entry name" value="TPR-like"/>
    <property type="match status" value="1"/>
</dbReference>
<dbReference type="RefSeq" id="XP_040760161.1">
    <property type="nucleotide sequence ID" value="XM_040910925.1"/>
</dbReference>
<evidence type="ECO:0000313" key="4">
    <source>
        <dbReference type="Proteomes" id="UP000076871"/>
    </source>
</evidence>
<dbReference type="Gene3D" id="1.25.40.10">
    <property type="entry name" value="Tetratricopeptide repeat domain"/>
    <property type="match status" value="1"/>
</dbReference>
<name>A0A165C997_9APHY</name>
<dbReference type="EMBL" id="KV427652">
    <property type="protein sequence ID" value="KZT02421.1"/>
    <property type="molecule type" value="Genomic_DNA"/>
</dbReference>
<dbReference type="InterPro" id="IPR032675">
    <property type="entry name" value="LRR_dom_sf"/>
</dbReference>
<organism evidence="3 4">
    <name type="scientific">Laetiporus sulphureus 93-53</name>
    <dbReference type="NCBI Taxonomy" id="1314785"/>
    <lineage>
        <taxon>Eukaryota</taxon>
        <taxon>Fungi</taxon>
        <taxon>Dikarya</taxon>
        <taxon>Basidiomycota</taxon>
        <taxon>Agaricomycotina</taxon>
        <taxon>Agaricomycetes</taxon>
        <taxon>Polyporales</taxon>
        <taxon>Laetiporus</taxon>
    </lineage>
</organism>
<dbReference type="InterPro" id="IPR011990">
    <property type="entry name" value="TPR-like_helical_dom_sf"/>
</dbReference>
<feature type="repeat" description="TPR" evidence="1">
    <location>
        <begin position="16"/>
        <end position="49"/>
    </location>
</feature>
<protein>
    <recommendedName>
        <fullName evidence="2">F-box domain-containing protein</fullName>
    </recommendedName>
</protein>
<dbReference type="Gene3D" id="3.80.10.10">
    <property type="entry name" value="Ribonuclease Inhibitor"/>
    <property type="match status" value="1"/>
</dbReference>
<dbReference type="SUPFAM" id="SSF52047">
    <property type="entry name" value="RNI-like"/>
    <property type="match status" value="1"/>
</dbReference>
<dbReference type="InterPro" id="IPR001810">
    <property type="entry name" value="F-box_dom"/>
</dbReference>
<dbReference type="OrthoDB" id="2423701at2759"/>
<dbReference type="Pfam" id="PF12937">
    <property type="entry name" value="F-box-like"/>
    <property type="match status" value="1"/>
</dbReference>
<evidence type="ECO:0000259" key="2">
    <source>
        <dbReference type="Pfam" id="PF12937"/>
    </source>
</evidence>
<dbReference type="GeneID" id="63827954"/>
<gene>
    <name evidence="3" type="ORF">LAESUDRAFT_738717</name>
</gene>
<proteinExistence type="predicted"/>
<dbReference type="InterPro" id="IPR019734">
    <property type="entry name" value="TPR_rpt"/>
</dbReference>
<sequence>MYSPVPTAIILEPNEYTLYDSRAAIYERQGKTKDALRDSKKVIDLAPQRWQITKYDHALQMANLALERVAPDDSKRKSELDALREQITQSIDQLRKHASSMFCHFGKLPAEIAMAIFALALSDDHARVVVLAQVCKSWRATILAAPALWNTLVLLNKNPVKKAKVWKTRSKGRLVELHLKASLAQTPWALDLLQDMPLVSLRRFRVVSFPLSEVRARLPLLTEDVLRRLEVMEIEKCTEARPAAWLWSEPEMQVRTLSVHSTVFQWATVARHFKRLKDFTFRGPLVDTPISDVLTLLRENSNLQRLSLSMMDFPFQRPSEEDDEPVDLPRLTQLDIEYHDFAMSHIIPILSFPALRSFRVLRGTCSLDRTMCHLFTCGAAASLTELRIQQCVLNAHTLVQLLRTTDALEANHILQALERADSTSRVLCPSLRHVDFSYCPDVKGGPLVRLVKMRLNSASQSWKALAIDTLIIDGCPAVDAEILPWLRSKKDARWRR</sequence>
<dbReference type="InterPro" id="IPR036047">
    <property type="entry name" value="F-box-like_dom_sf"/>
</dbReference>
<dbReference type="PROSITE" id="PS50005">
    <property type="entry name" value="TPR"/>
    <property type="match status" value="1"/>
</dbReference>
<dbReference type="Gene3D" id="1.20.1280.50">
    <property type="match status" value="1"/>
</dbReference>
<dbReference type="AlphaFoldDB" id="A0A165C997"/>
<keyword evidence="1" id="KW-0802">TPR repeat</keyword>
<dbReference type="SUPFAM" id="SSF81383">
    <property type="entry name" value="F-box domain"/>
    <property type="match status" value="1"/>
</dbReference>
<dbReference type="Proteomes" id="UP000076871">
    <property type="component" value="Unassembled WGS sequence"/>
</dbReference>
<feature type="domain" description="F-box" evidence="2">
    <location>
        <begin position="106"/>
        <end position="153"/>
    </location>
</feature>